<dbReference type="InterPro" id="IPR045584">
    <property type="entry name" value="Pilin-like"/>
</dbReference>
<dbReference type="SUPFAM" id="SSF54523">
    <property type="entry name" value="Pili subunits"/>
    <property type="match status" value="2"/>
</dbReference>
<evidence type="ECO:0000256" key="3">
    <source>
        <dbReference type="ARBA" id="ARBA00021539"/>
    </source>
</evidence>
<dbReference type="PROSITE" id="PS00409">
    <property type="entry name" value="PROKAR_NTER_METHYL"/>
    <property type="match status" value="1"/>
</dbReference>
<feature type="region of interest" description="Disordered" evidence="10">
    <location>
        <begin position="198"/>
        <end position="226"/>
    </location>
</feature>
<organism evidence="12 13">
    <name type="scientific">Rahnella victoriana</name>
    <dbReference type="NCBI Taxonomy" id="1510570"/>
    <lineage>
        <taxon>Bacteria</taxon>
        <taxon>Pseudomonadati</taxon>
        <taxon>Pseudomonadota</taxon>
        <taxon>Gammaproteobacteria</taxon>
        <taxon>Enterobacterales</taxon>
        <taxon>Yersiniaceae</taxon>
        <taxon>Rahnella</taxon>
    </lineage>
</organism>
<protein>
    <recommendedName>
        <fullName evidence="3">Type II secretion system protein J</fullName>
    </recommendedName>
</protein>
<evidence type="ECO:0000256" key="2">
    <source>
        <dbReference type="ARBA" id="ARBA00011084"/>
    </source>
</evidence>
<keyword evidence="9 11" id="KW-0472">Membrane</keyword>
<dbReference type="PANTHER" id="PTHR39583">
    <property type="entry name" value="TYPE II SECRETION SYSTEM PROTEIN J-RELATED"/>
    <property type="match status" value="1"/>
</dbReference>
<dbReference type="InterPro" id="IPR010055">
    <property type="entry name" value="T2SS_protein-GspJ"/>
</dbReference>
<dbReference type="NCBIfam" id="TIGR01711">
    <property type="entry name" value="gspJ"/>
    <property type="match status" value="1"/>
</dbReference>
<feature type="compositionally biased region" description="Basic and acidic residues" evidence="10">
    <location>
        <begin position="198"/>
        <end position="207"/>
    </location>
</feature>
<proteinExistence type="inferred from homology"/>
<dbReference type="InterPro" id="IPR051621">
    <property type="entry name" value="T2SS_protein_J"/>
</dbReference>
<evidence type="ECO:0000256" key="7">
    <source>
        <dbReference type="ARBA" id="ARBA00022692"/>
    </source>
</evidence>
<dbReference type="PANTHER" id="PTHR39583:SF2">
    <property type="entry name" value="TYPE II SECRETION SYSTEM PROTEIN J"/>
    <property type="match status" value="1"/>
</dbReference>
<keyword evidence="6" id="KW-0997">Cell inner membrane</keyword>
<name>A0ABS0DUH2_9GAMM</name>
<evidence type="ECO:0000256" key="5">
    <source>
        <dbReference type="ARBA" id="ARBA00022481"/>
    </source>
</evidence>
<dbReference type="RefSeq" id="WP_119825246.1">
    <property type="nucleotide sequence ID" value="NZ_JADOBH010000003.1"/>
</dbReference>
<keyword evidence="4" id="KW-1003">Cell membrane</keyword>
<comment type="caution">
    <text evidence="12">The sequence shown here is derived from an EMBL/GenBank/DDBJ whole genome shotgun (WGS) entry which is preliminary data.</text>
</comment>
<dbReference type="NCBIfam" id="TIGR02532">
    <property type="entry name" value="IV_pilin_GFxxxE"/>
    <property type="match status" value="1"/>
</dbReference>
<dbReference type="Pfam" id="PF07963">
    <property type="entry name" value="N_methyl"/>
    <property type="match status" value="1"/>
</dbReference>
<feature type="transmembrane region" description="Helical" evidence="11">
    <location>
        <begin position="12"/>
        <end position="35"/>
    </location>
</feature>
<evidence type="ECO:0000256" key="6">
    <source>
        <dbReference type="ARBA" id="ARBA00022519"/>
    </source>
</evidence>
<comment type="subcellular location">
    <subcellularLocation>
        <location evidence="1">Cell inner membrane</location>
        <topology evidence="1">Single-pass membrane protein</topology>
    </subcellularLocation>
</comment>
<evidence type="ECO:0000313" key="12">
    <source>
        <dbReference type="EMBL" id="MBF7957285.1"/>
    </source>
</evidence>
<evidence type="ECO:0000256" key="11">
    <source>
        <dbReference type="SAM" id="Phobius"/>
    </source>
</evidence>
<dbReference type="EMBL" id="JADOBH010000003">
    <property type="protein sequence ID" value="MBF7957285.1"/>
    <property type="molecule type" value="Genomic_DNA"/>
</dbReference>
<evidence type="ECO:0000256" key="10">
    <source>
        <dbReference type="SAM" id="MobiDB-lite"/>
    </source>
</evidence>
<keyword evidence="7 11" id="KW-0812">Transmembrane</keyword>
<dbReference type="Gene3D" id="3.10.610.10">
    <property type="entry name" value="GSPII I/J protein-like"/>
    <property type="match status" value="1"/>
</dbReference>
<dbReference type="InterPro" id="IPR012902">
    <property type="entry name" value="N_methyl_site"/>
</dbReference>
<accession>A0ABS0DUH2</accession>
<dbReference type="Pfam" id="PF11612">
    <property type="entry name" value="T2SSJ"/>
    <property type="match status" value="1"/>
</dbReference>
<evidence type="ECO:0000256" key="1">
    <source>
        <dbReference type="ARBA" id="ARBA00004377"/>
    </source>
</evidence>
<evidence type="ECO:0000313" key="13">
    <source>
        <dbReference type="Proteomes" id="UP000600307"/>
    </source>
</evidence>
<keyword evidence="8 11" id="KW-1133">Transmembrane helix</keyword>
<evidence type="ECO:0000256" key="8">
    <source>
        <dbReference type="ARBA" id="ARBA00022989"/>
    </source>
</evidence>
<comment type="similarity">
    <text evidence="2">Belongs to the GSP J family.</text>
</comment>
<dbReference type="Proteomes" id="UP000600307">
    <property type="component" value="Unassembled WGS sequence"/>
</dbReference>
<evidence type="ECO:0000256" key="9">
    <source>
        <dbReference type="ARBA" id="ARBA00023136"/>
    </source>
</evidence>
<sequence length="226" mass="24787">MSKNRTARQQGFTLIEVMIAMAIFSLLSLLAYQILSASVKNSEIAQEHTARLNEIQTAFSLLERDLIQVLPRQTEEEEAYLSATETSLRFTTLGSYPAATPLSASDLSRVDWAIIDHALKRSASALPSAPLPDAAPLTPVTMLTGVRTLHWRFFSAGWADKWDQATTFPAAIELVVTLDDMGEIRRLFLLPAALEDTKANTDDKAPEQTEPTSATPVPMSGEALQQ</sequence>
<reference evidence="12 13" key="1">
    <citation type="submission" date="2020-11" db="EMBL/GenBank/DDBJ databases">
        <title>Taxonomic investigation of Rahnella spp.</title>
        <authorList>
            <person name="Lee S.D."/>
        </authorList>
    </citation>
    <scope>NUCLEOTIDE SEQUENCE [LARGE SCALE GENOMIC DNA]</scope>
    <source>
        <strain evidence="12 13">SAP-10</strain>
    </source>
</reference>
<keyword evidence="13" id="KW-1185">Reference proteome</keyword>
<keyword evidence="5" id="KW-0488">Methylation</keyword>
<dbReference type="Gene3D" id="2.10.70.20">
    <property type="entry name" value="gspk-gspi-gspj complex like domains"/>
    <property type="match status" value="1"/>
</dbReference>
<evidence type="ECO:0000256" key="4">
    <source>
        <dbReference type="ARBA" id="ARBA00022475"/>
    </source>
</evidence>
<gene>
    <name evidence="12" type="primary">gspJ</name>
    <name evidence="12" type="ORF">IV431_17140</name>
</gene>